<name>A0AAD9T6T1_9HELO</name>
<dbReference type="Proteomes" id="UP001285354">
    <property type="component" value="Unassembled WGS sequence"/>
</dbReference>
<sequence length="297" mass="33613">MSTQRSSARVSQKRKAESELKSRQPLSPALESPPQKRAKNISKDAIIKQLRTDLAKLDKVNKTLAADVEDLKDMIQLQEPLVHIGVAIRRRWYEIVREKRHERAVPEIVGAGELAAYKGNLRADMAMFKLGYMKSADPTPASILLEGSPFEAKYKNEYFNNLYAYAFNHLVLPSKHGVRNFSRKMLEICDMSATLAAYYQYSATKESADAGLEKFRRLGIECAEEDKRLAGLFPIPADRYSAFDSWPTVDEKFREMKKVVEEVILRLGESVPSHTSWFPSSAVDAAVYGSSVRSRFL</sequence>
<feature type="compositionally biased region" description="Polar residues" evidence="2">
    <location>
        <begin position="1"/>
        <end position="10"/>
    </location>
</feature>
<proteinExistence type="predicted"/>
<comment type="caution">
    <text evidence="3">The sequence shown here is derived from an EMBL/GenBank/DDBJ whole genome shotgun (WGS) entry which is preliminary data.</text>
</comment>
<evidence type="ECO:0000313" key="4">
    <source>
        <dbReference type="Proteomes" id="UP001285354"/>
    </source>
</evidence>
<keyword evidence="4" id="KW-1185">Reference proteome</keyword>
<organism evidence="3 4">
    <name type="scientific">Diplocarpon rosae</name>
    <dbReference type="NCBI Taxonomy" id="946125"/>
    <lineage>
        <taxon>Eukaryota</taxon>
        <taxon>Fungi</taxon>
        <taxon>Dikarya</taxon>
        <taxon>Ascomycota</taxon>
        <taxon>Pezizomycotina</taxon>
        <taxon>Leotiomycetes</taxon>
        <taxon>Helotiales</taxon>
        <taxon>Drepanopezizaceae</taxon>
        <taxon>Diplocarpon</taxon>
    </lineage>
</organism>
<evidence type="ECO:0000256" key="2">
    <source>
        <dbReference type="SAM" id="MobiDB-lite"/>
    </source>
</evidence>
<dbReference type="AlphaFoldDB" id="A0AAD9T6T1"/>
<feature type="region of interest" description="Disordered" evidence="2">
    <location>
        <begin position="1"/>
        <end position="42"/>
    </location>
</feature>
<reference evidence="3" key="1">
    <citation type="submission" date="2023-06" db="EMBL/GenBank/DDBJ databases">
        <title>Draft genome of Marssonina rosae.</title>
        <authorList>
            <person name="Cheng Q."/>
        </authorList>
    </citation>
    <scope>NUCLEOTIDE SEQUENCE</scope>
    <source>
        <strain evidence="3">R4</strain>
    </source>
</reference>
<accession>A0AAD9T6T1</accession>
<evidence type="ECO:0000256" key="1">
    <source>
        <dbReference type="SAM" id="Coils"/>
    </source>
</evidence>
<protein>
    <submittedName>
        <fullName evidence="3">Uncharacterized protein</fullName>
    </submittedName>
</protein>
<gene>
    <name evidence="3" type="ORF">QTJ16_001056</name>
</gene>
<dbReference type="EMBL" id="JAUBYV010000001">
    <property type="protein sequence ID" value="KAK2630236.1"/>
    <property type="molecule type" value="Genomic_DNA"/>
</dbReference>
<feature type="coiled-coil region" evidence="1">
    <location>
        <begin position="47"/>
        <end position="74"/>
    </location>
</feature>
<keyword evidence="1" id="KW-0175">Coiled coil</keyword>
<evidence type="ECO:0000313" key="3">
    <source>
        <dbReference type="EMBL" id="KAK2630236.1"/>
    </source>
</evidence>